<dbReference type="EMBL" id="GBEZ01024566">
    <property type="protein sequence ID" value="JAC62434.1"/>
    <property type="molecule type" value="Transcribed_RNA"/>
</dbReference>
<evidence type="ECO:0000256" key="1">
    <source>
        <dbReference type="SAM" id="MobiDB-lite"/>
    </source>
</evidence>
<dbReference type="AlphaFoldDB" id="A0A061QVD2"/>
<protein>
    <submittedName>
        <fullName evidence="2">Uncharacterized protein</fullName>
    </submittedName>
</protein>
<evidence type="ECO:0000313" key="2">
    <source>
        <dbReference type="EMBL" id="JAC62434.1"/>
    </source>
</evidence>
<accession>A0A061QVD2</accession>
<feature type="non-terminal residue" evidence="2">
    <location>
        <position position="79"/>
    </location>
</feature>
<feature type="non-terminal residue" evidence="2">
    <location>
        <position position="1"/>
    </location>
</feature>
<proteinExistence type="predicted"/>
<name>A0A061QVD2_9CHLO</name>
<sequence length="79" mass="8260">ASAMLAQLSVDMSACFGRGEAGSGVGQPTPVSRDGPSRENPSVGATPRGCGEQQACWVPGDGDRRRNWDYPGQLVHGFL</sequence>
<gene>
    <name evidence="2" type="ORF">TSPGSL018_23384</name>
</gene>
<reference evidence="2" key="1">
    <citation type="submission" date="2014-05" db="EMBL/GenBank/DDBJ databases">
        <title>The transcriptome of the halophilic microalga Tetraselmis sp. GSL018 isolated from the Great Salt Lake, Utah.</title>
        <authorList>
            <person name="Jinkerson R.E."/>
            <person name="D'Adamo S."/>
            <person name="Posewitz M.C."/>
        </authorList>
    </citation>
    <scope>NUCLEOTIDE SEQUENCE</scope>
    <source>
        <strain evidence="2">GSL018</strain>
    </source>
</reference>
<organism evidence="2">
    <name type="scientific">Tetraselmis sp. GSL018</name>
    <dbReference type="NCBI Taxonomy" id="582737"/>
    <lineage>
        <taxon>Eukaryota</taxon>
        <taxon>Viridiplantae</taxon>
        <taxon>Chlorophyta</taxon>
        <taxon>core chlorophytes</taxon>
        <taxon>Chlorodendrophyceae</taxon>
        <taxon>Chlorodendrales</taxon>
        <taxon>Chlorodendraceae</taxon>
        <taxon>Tetraselmis</taxon>
    </lineage>
</organism>
<feature type="region of interest" description="Disordered" evidence="1">
    <location>
        <begin position="17"/>
        <end position="55"/>
    </location>
</feature>